<feature type="region of interest" description="Disordered" evidence="9">
    <location>
        <begin position="908"/>
        <end position="944"/>
    </location>
</feature>
<keyword evidence="8" id="KW-0807">Transducer</keyword>
<dbReference type="Pfam" id="PF00003">
    <property type="entry name" value="7tm_3"/>
    <property type="match status" value="1"/>
</dbReference>
<evidence type="ECO:0000259" key="12">
    <source>
        <dbReference type="PROSITE" id="PS50259"/>
    </source>
</evidence>
<reference evidence="14" key="2">
    <citation type="submission" date="2009-11" db="EMBL/GenBank/DDBJ databases">
        <title>The Genome Sequence of Allomyces macrogynus strain ATCC 38327.</title>
        <authorList>
            <consortium name="The Broad Institute Genome Sequencing Platform"/>
            <person name="Russ C."/>
            <person name="Cuomo C."/>
            <person name="Shea T."/>
            <person name="Young S.K."/>
            <person name="Zeng Q."/>
            <person name="Koehrsen M."/>
            <person name="Haas B."/>
            <person name="Borodovsky M."/>
            <person name="Guigo R."/>
            <person name="Alvarado L."/>
            <person name="Berlin A."/>
            <person name="Borenstein D."/>
            <person name="Chen Z."/>
            <person name="Engels R."/>
            <person name="Freedman E."/>
            <person name="Gellesch M."/>
            <person name="Goldberg J."/>
            <person name="Griggs A."/>
            <person name="Gujja S."/>
            <person name="Heiman D."/>
            <person name="Hepburn T."/>
            <person name="Howarth C."/>
            <person name="Jen D."/>
            <person name="Larson L."/>
            <person name="Lewis B."/>
            <person name="Mehta T."/>
            <person name="Park D."/>
            <person name="Pearson M."/>
            <person name="Roberts A."/>
            <person name="Saif S."/>
            <person name="Shenoy N."/>
            <person name="Sisk P."/>
            <person name="Stolte C."/>
            <person name="Sykes S."/>
            <person name="Walk T."/>
            <person name="White J."/>
            <person name="Yandava C."/>
            <person name="Burger G."/>
            <person name="Gray M.W."/>
            <person name="Holland P.W.H."/>
            <person name="King N."/>
            <person name="Lang F.B.F."/>
            <person name="Roger A.J."/>
            <person name="Ruiz-Trillo I."/>
            <person name="Lander E."/>
            <person name="Nusbaum C."/>
        </authorList>
    </citation>
    <scope>NUCLEOTIDE SEQUENCE [LARGE SCALE GENOMIC DNA]</scope>
    <source>
        <strain evidence="14">ATCC 38327</strain>
    </source>
</reference>
<feature type="compositionally biased region" description="Gly residues" evidence="9">
    <location>
        <begin position="916"/>
        <end position="934"/>
    </location>
</feature>
<evidence type="ECO:0000256" key="3">
    <source>
        <dbReference type="ARBA" id="ARBA00022989"/>
    </source>
</evidence>
<feature type="transmembrane region" description="Helical" evidence="10">
    <location>
        <begin position="678"/>
        <end position="701"/>
    </location>
</feature>
<dbReference type="VEuPathDB" id="FungiDB:AMAG_14284"/>
<sequence length="944" mass="101125">MIINLAPRVPIRRRRASHRRLAQVVTAVLVALCLAVTFAAAAQFKIAGAFPKGGGSSTIQESLAVAQDLVNEYASGTGGGNHSFVLDIKDTNGTITGASKAMFDAINDGAVAVIGDLSSDSTIPMALQSNNFKVWQCTGSVTTPLLGAKNGYPFFFRTIPDDGVQGVFLAQFVRRMGWRSIAVLFSSDAYGNGIQSTFQTEASKQGIQVTTTQTFAPRGGPNADYSIALNAILHSGTRIVLFVGYSFDFVTIAARARKLGMIGNDWVWIGADGISDLGDRLSAPGNSYSSTDRDNANGVLFSFPVEKGPQFSLFWDKYRAKYPGRTEMGHYGTLFADCYLALARGILKVAGAQGTDVVTKRSYAPGTSLKDFLEPFDGVSGRVEFDSAGDRIAQMNMYNIYNGNANAVYTFPLGATTLTATSTPVKFYSGSSTPPSDRPAYLIAYVTYSSVGGIVIAAVNGLLILVVIGTTVYLYRERNHASVKQMSWPFLVQISVGVVMTLGTIFFWIGVPTKLSCNLQSWIFGLSLEITLSAVAAKAFRIWKVFDNKALLRLRNLSNARLFAGCGAIVGVQALIQLIWTLLAPLEPQIVASPTSIAYKCASKDATIDTVFRTISIVYNTLLLAAVLFLAYKTRRAFSQYRESKFIAYTTQNIFLCGIIVTPLLYVPTDSWALGAFYVRTCIIMYSCIFSFGALVGRIALVPFLAHRKAAETGVRMVFEGMSSTDGTSSAEQMVGKPTTLQGKYPVKIANKLFETWKLHRLTLFALEGFLGLSRLTTSTEQGKLFKLRAVTFDPDPATPLCLELRADSTSYLVQFSTDEDKQTWIRALSVHCNVFSRAAGQSSSHHRTVQPAPAITASQLMSQTSRLLGHTEHEMTLSAIAPGAAVGGGGPASAAVPPVMSPGTTPAGMCASAGGPNGAGGQGTGHPSGGQWGKIGDIVPSLK</sequence>
<evidence type="ECO:0000256" key="4">
    <source>
        <dbReference type="ARBA" id="ARBA00023040"/>
    </source>
</evidence>
<keyword evidence="7" id="KW-0325">Glycoprotein</keyword>
<keyword evidence="5 10" id="KW-0472">Membrane</keyword>
<dbReference type="InterPro" id="IPR001849">
    <property type="entry name" value="PH_domain"/>
</dbReference>
<feature type="transmembrane region" description="Helical" evidence="10">
    <location>
        <begin position="521"/>
        <end position="541"/>
    </location>
</feature>
<keyword evidence="14" id="KW-1185">Reference proteome</keyword>
<dbReference type="InterPro" id="IPR017978">
    <property type="entry name" value="GPCR_3_C"/>
</dbReference>
<dbReference type="SUPFAM" id="SSF50729">
    <property type="entry name" value="PH domain-like"/>
    <property type="match status" value="1"/>
</dbReference>
<dbReference type="CDD" id="cd00821">
    <property type="entry name" value="PH"/>
    <property type="match status" value="1"/>
</dbReference>
<dbReference type="PANTHER" id="PTHR10519:SF20">
    <property type="entry name" value="G-PROTEIN COUPLED RECEPTOR 156-RELATED"/>
    <property type="match status" value="1"/>
</dbReference>
<dbReference type="STRING" id="578462.A0A0L0T4J6"/>
<dbReference type="EMBL" id="GG745362">
    <property type="protein sequence ID" value="KNE69743.1"/>
    <property type="molecule type" value="Genomic_DNA"/>
</dbReference>
<dbReference type="SUPFAM" id="SSF53822">
    <property type="entry name" value="Periplasmic binding protein-like I"/>
    <property type="match status" value="1"/>
</dbReference>
<dbReference type="InterPro" id="IPR000337">
    <property type="entry name" value="GPCR_3"/>
</dbReference>
<protein>
    <recommendedName>
        <fullName evidence="15">G-protein coupled receptors family 3 profile domain-containing protein</fullName>
    </recommendedName>
</protein>
<dbReference type="PROSITE" id="PS50259">
    <property type="entry name" value="G_PROTEIN_RECEP_F3_4"/>
    <property type="match status" value="1"/>
</dbReference>
<dbReference type="InterPro" id="IPR028082">
    <property type="entry name" value="Peripla_BP_I"/>
</dbReference>
<dbReference type="GO" id="GO:0038039">
    <property type="term" value="C:G protein-coupled receptor heterodimeric complex"/>
    <property type="evidence" value="ECO:0007669"/>
    <property type="project" value="TreeGrafter"/>
</dbReference>
<evidence type="ECO:0000313" key="13">
    <source>
        <dbReference type="EMBL" id="KNE69743.1"/>
    </source>
</evidence>
<dbReference type="AlphaFoldDB" id="A0A0L0T4J6"/>
<keyword evidence="4" id="KW-0297">G-protein coupled receptor</keyword>
<feature type="domain" description="PH" evidence="11">
    <location>
        <begin position="738"/>
        <end position="834"/>
    </location>
</feature>
<dbReference type="OrthoDB" id="5597995at2759"/>
<feature type="transmembrane region" description="Helical" evidence="10">
    <location>
        <begin position="442"/>
        <end position="475"/>
    </location>
</feature>
<gene>
    <name evidence="13" type="ORF">AMAG_14284</name>
</gene>
<feature type="domain" description="G-protein coupled receptors family 3 profile" evidence="12">
    <location>
        <begin position="452"/>
        <end position="664"/>
    </location>
</feature>
<evidence type="ECO:0000256" key="10">
    <source>
        <dbReference type="SAM" id="Phobius"/>
    </source>
</evidence>
<evidence type="ECO:0000256" key="9">
    <source>
        <dbReference type="SAM" id="MobiDB-lite"/>
    </source>
</evidence>
<evidence type="ECO:0000256" key="7">
    <source>
        <dbReference type="ARBA" id="ARBA00023180"/>
    </source>
</evidence>
<evidence type="ECO:0000256" key="6">
    <source>
        <dbReference type="ARBA" id="ARBA00023170"/>
    </source>
</evidence>
<feature type="transmembrane region" description="Helical" evidence="10">
    <location>
        <begin position="617"/>
        <end position="634"/>
    </location>
</feature>
<dbReference type="GO" id="GO:0004965">
    <property type="term" value="F:G protein-coupled GABA receptor activity"/>
    <property type="evidence" value="ECO:0007669"/>
    <property type="project" value="InterPro"/>
</dbReference>
<evidence type="ECO:0000259" key="11">
    <source>
        <dbReference type="PROSITE" id="PS50003"/>
    </source>
</evidence>
<keyword evidence="3 10" id="KW-1133">Transmembrane helix</keyword>
<feature type="transmembrane region" description="Helical" evidence="10">
    <location>
        <begin position="487"/>
        <end position="509"/>
    </location>
</feature>
<evidence type="ECO:0008006" key="15">
    <source>
        <dbReference type="Google" id="ProtNLM"/>
    </source>
</evidence>
<evidence type="ECO:0000256" key="1">
    <source>
        <dbReference type="ARBA" id="ARBA00004141"/>
    </source>
</evidence>
<feature type="transmembrane region" description="Helical" evidence="10">
    <location>
        <begin position="646"/>
        <end position="666"/>
    </location>
</feature>
<dbReference type="CDD" id="cd06342">
    <property type="entry name" value="PBP1_ABC_LIVBP-like"/>
    <property type="match status" value="1"/>
</dbReference>
<dbReference type="PRINTS" id="PR00248">
    <property type="entry name" value="GPCRMGR"/>
</dbReference>
<dbReference type="InterPro" id="IPR002455">
    <property type="entry name" value="GPCR3_GABA-B"/>
</dbReference>
<dbReference type="Pfam" id="PF01094">
    <property type="entry name" value="ANF_receptor"/>
    <property type="match status" value="1"/>
</dbReference>
<dbReference type="Proteomes" id="UP000054350">
    <property type="component" value="Unassembled WGS sequence"/>
</dbReference>
<dbReference type="InterPro" id="IPR001828">
    <property type="entry name" value="ANF_lig-bd_rcpt"/>
</dbReference>
<organism evidence="13 14">
    <name type="scientific">Allomyces macrogynus (strain ATCC 38327)</name>
    <name type="common">Allomyces javanicus var. macrogynus</name>
    <dbReference type="NCBI Taxonomy" id="578462"/>
    <lineage>
        <taxon>Eukaryota</taxon>
        <taxon>Fungi</taxon>
        <taxon>Fungi incertae sedis</taxon>
        <taxon>Blastocladiomycota</taxon>
        <taxon>Blastocladiomycetes</taxon>
        <taxon>Blastocladiales</taxon>
        <taxon>Blastocladiaceae</taxon>
        <taxon>Allomyces</taxon>
    </lineage>
</organism>
<dbReference type="Gene3D" id="3.40.50.2300">
    <property type="match status" value="2"/>
</dbReference>
<dbReference type="PANTHER" id="PTHR10519">
    <property type="entry name" value="GABA-B RECEPTOR"/>
    <property type="match status" value="1"/>
</dbReference>
<name>A0A0L0T4J6_ALLM3</name>
<reference evidence="13 14" key="1">
    <citation type="submission" date="2009-11" db="EMBL/GenBank/DDBJ databases">
        <title>Annotation of Allomyces macrogynus ATCC 38327.</title>
        <authorList>
            <consortium name="The Broad Institute Genome Sequencing Platform"/>
            <person name="Russ C."/>
            <person name="Cuomo C."/>
            <person name="Burger G."/>
            <person name="Gray M.W."/>
            <person name="Holland P.W.H."/>
            <person name="King N."/>
            <person name="Lang F.B.F."/>
            <person name="Roger A.J."/>
            <person name="Ruiz-Trillo I."/>
            <person name="Young S.K."/>
            <person name="Zeng Q."/>
            <person name="Gargeya S."/>
            <person name="Fitzgerald M."/>
            <person name="Haas B."/>
            <person name="Abouelleil A."/>
            <person name="Alvarado L."/>
            <person name="Arachchi H.M."/>
            <person name="Berlin A."/>
            <person name="Chapman S.B."/>
            <person name="Gearin G."/>
            <person name="Goldberg J."/>
            <person name="Griggs A."/>
            <person name="Gujja S."/>
            <person name="Hansen M."/>
            <person name="Heiman D."/>
            <person name="Howarth C."/>
            <person name="Larimer J."/>
            <person name="Lui A."/>
            <person name="MacDonald P.J.P."/>
            <person name="McCowen C."/>
            <person name="Montmayeur A."/>
            <person name="Murphy C."/>
            <person name="Neiman D."/>
            <person name="Pearson M."/>
            <person name="Priest M."/>
            <person name="Roberts A."/>
            <person name="Saif S."/>
            <person name="Shea T."/>
            <person name="Sisk P."/>
            <person name="Stolte C."/>
            <person name="Sykes S."/>
            <person name="Wortman J."/>
            <person name="Nusbaum C."/>
            <person name="Birren B."/>
        </authorList>
    </citation>
    <scope>NUCLEOTIDE SEQUENCE [LARGE SCALE GENOMIC DNA]</scope>
    <source>
        <strain evidence="13 14">ATCC 38327</strain>
    </source>
</reference>
<comment type="subcellular location">
    <subcellularLocation>
        <location evidence="1">Membrane</location>
        <topology evidence="1">Multi-pass membrane protein</topology>
    </subcellularLocation>
</comment>
<evidence type="ECO:0000256" key="2">
    <source>
        <dbReference type="ARBA" id="ARBA00022692"/>
    </source>
</evidence>
<dbReference type="eggNOG" id="KOG1055">
    <property type="taxonomic scope" value="Eukaryota"/>
</dbReference>
<proteinExistence type="predicted"/>
<evidence type="ECO:0000313" key="14">
    <source>
        <dbReference type="Proteomes" id="UP000054350"/>
    </source>
</evidence>
<feature type="transmembrane region" description="Helical" evidence="10">
    <location>
        <begin position="562"/>
        <end position="583"/>
    </location>
</feature>
<dbReference type="GO" id="GO:0007214">
    <property type="term" value="P:gamma-aminobutyric acid signaling pathway"/>
    <property type="evidence" value="ECO:0007669"/>
    <property type="project" value="TreeGrafter"/>
</dbReference>
<accession>A0A0L0T4J6</accession>
<evidence type="ECO:0000256" key="5">
    <source>
        <dbReference type="ARBA" id="ARBA00023136"/>
    </source>
</evidence>
<evidence type="ECO:0000256" key="8">
    <source>
        <dbReference type="ARBA" id="ARBA00023224"/>
    </source>
</evidence>
<keyword evidence="6" id="KW-0675">Receptor</keyword>
<keyword evidence="2 10" id="KW-0812">Transmembrane</keyword>
<dbReference type="PROSITE" id="PS50003">
    <property type="entry name" value="PH_DOMAIN"/>
    <property type="match status" value="1"/>
</dbReference>